<comment type="caution">
    <text evidence="2">The sequence shown here is derived from an EMBL/GenBank/DDBJ whole genome shotgun (WGS) entry which is preliminary data.</text>
</comment>
<evidence type="ECO:0000256" key="1">
    <source>
        <dbReference type="SAM" id="MobiDB-lite"/>
    </source>
</evidence>
<dbReference type="Proteomes" id="UP001165122">
    <property type="component" value="Unassembled WGS sequence"/>
</dbReference>
<organism evidence="2 3">
    <name type="scientific">Triparma laevis f. longispina</name>
    <dbReference type="NCBI Taxonomy" id="1714387"/>
    <lineage>
        <taxon>Eukaryota</taxon>
        <taxon>Sar</taxon>
        <taxon>Stramenopiles</taxon>
        <taxon>Ochrophyta</taxon>
        <taxon>Bolidophyceae</taxon>
        <taxon>Parmales</taxon>
        <taxon>Triparmaceae</taxon>
        <taxon>Triparma</taxon>
    </lineage>
</organism>
<dbReference type="EMBL" id="BRXW01000336">
    <property type="protein sequence ID" value="GMI18487.1"/>
    <property type="molecule type" value="Genomic_DNA"/>
</dbReference>
<feature type="region of interest" description="Disordered" evidence="1">
    <location>
        <begin position="179"/>
        <end position="211"/>
    </location>
</feature>
<name>A0A9W7FSY2_9STRA</name>
<reference evidence="3" key="1">
    <citation type="journal article" date="2023" name="Commun. Biol.">
        <title>Genome analysis of Parmales, the sister group of diatoms, reveals the evolutionary specialization of diatoms from phago-mixotrophs to photoautotrophs.</title>
        <authorList>
            <person name="Ban H."/>
            <person name="Sato S."/>
            <person name="Yoshikawa S."/>
            <person name="Yamada K."/>
            <person name="Nakamura Y."/>
            <person name="Ichinomiya M."/>
            <person name="Sato N."/>
            <person name="Blanc-Mathieu R."/>
            <person name="Endo H."/>
            <person name="Kuwata A."/>
            <person name="Ogata H."/>
        </authorList>
    </citation>
    <scope>NUCLEOTIDE SEQUENCE [LARGE SCALE GENOMIC DNA]</scope>
    <source>
        <strain evidence="3">NIES 3700</strain>
    </source>
</reference>
<gene>
    <name evidence="2" type="ORF">TrLO_g14652</name>
</gene>
<proteinExistence type="predicted"/>
<evidence type="ECO:0000313" key="2">
    <source>
        <dbReference type="EMBL" id="GMI18487.1"/>
    </source>
</evidence>
<protein>
    <submittedName>
        <fullName evidence="2">Uncharacterized protein</fullName>
    </submittedName>
</protein>
<sequence length="211" mass="23617">MVDENTMVVGFEDIEDDSFPIGAGKKYVRASSGAFWKYERLPEVNGIPQTRVTYCQQADPQGFIPKFVVNSKIVETLGFLSTTRKKFDKSLEIDAGRRAEIVTKIKREEEAWGAEALAQFKALFEERQGWERPSRSFGLADSKVQANTIGGKGWGITSMKVQAEMEEVAAFFWDFGSRQHGDQQGRRARLGGGRGGGDWLQEDRQATPTAR</sequence>
<keyword evidence="3" id="KW-1185">Reference proteome</keyword>
<dbReference type="OrthoDB" id="10536800at2759"/>
<dbReference type="SUPFAM" id="SSF55961">
    <property type="entry name" value="Bet v1-like"/>
    <property type="match status" value="1"/>
</dbReference>
<dbReference type="InterPro" id="IPR023393">
    <property type="entry name" value="START-like_dom_sf"/>
</dbReference>
<accession>A0A9W7FSY2</accession>
<dbReference type="Gene3D" id="3.30.530.20">
    <property type="match status" value="1"/>
</dbReference>
<dbReference type="AlphaFoldDB" id="A0A9W7FSY2"/>
<evidence type="ECO:0000313" key="3">
    <source>
        <dbReference type="Proteomes" id="UP001165122"/>
    </source>
</evidence>